<feature type="transmembrane region" description="Helical" evidence="6">
    <location>
        <begin position="114"/>
        <end position="135"/>
    </location>
</feature>
<comment type="subcellular location">
    <subcellularLocation>
        <location evidence="1">Membrane</location>
        <topology evidence="1">Multi-pass membrane protein</topology>
    </subcellularLocation>
</comment>
<feature type="transmembrane region" description="Helical" evidence="6">
    <location>
        <begin position="26"/>
        <end position="47"/>
    </location>
</feature>
<protein>
    <recommendedName>
        <fullName evidence="7">GtrA/DPMS transmembrane domain-containing protein</fullName>
    </recommendedName>
</protein>
<dbReference type="InterPro" id="IPR007267">
    <property type="entry name" value="GtrA_DPMS_TM"/>
</dbReference>
<proteinExistence type="inferred from homology"/>
<keyword evidence="4 6" id="KW-1133">Transmembrane helix</keyword>
<dbReference type="InterPro" id="IPR051401">
    <property type="entry name" value="GtrA_CellWall_Glycosyl"/>
</dbReference>
<keyword evidence="5 6" id="KW-0472">Membrane</keyword>
<evidence type="ECO:0000256" key="1">
    <source>
        <dbReference type="ARBA" id="ARBA00004141"/>
    </source>
</evidence>
<organism evidence="8 9">
    <name type="scientific">Leptolyngbya foveolarum</name>
    <dbReference type="NCBI Taxonomy" id="47253"/>
    <lineage>
        <taxon>Bacteria</taxon>
        <taxon>Bacillati</taxon>
        <taxon>Cyanobacteriota</taxon>
        <taxon>Cyanophyceae</taxon>
        <taxon>Leptolyngbyales</taxon>
        <taxon>Leptolyngbyaceae</taxon>
        <taxon>Leptolyngbya group</taxon>
        <taxon>Leptolyngbya</taxon>
    </lineage>
</organism>
<dbReference type="Proteomes" id="UP000249354">
    <property type="component" value="Unassembled WGS sequence"/>
</dbReference>
<evidence type="ECO:0000256" key="6">
    <source>
        <dbReference type="SAM" id="Phobius"/>
    </source>
</evidence>
<reference evidence="9" key="1">
    <citation type="submission" date="2018-04" db="EMBL/GenBank/DDBJ databases">
        <authorList>
            <person name="Cornet L."/>
        </authorList>
    </citation>
    <scope>NUCLEOTIDE SEQUENCE [LARGE SCALE GENOMIC DNA]</scope>
</reference>
<evidence type="ECO:0000259" key="7">
    <source>
        <dbReference type="Pfam" id="PF04138"/>
    </source>
</evidence>
<evidence type="ECO:0000313" key="8">
    <source>
        <dbReference type="EMBL" id="PZO18162.1"/>
    </source>
</evidence>
<comment type="similarity">
    <text evidence="2">Belongs to the GtrA family.</text>
</comment>
<dbReference type="PANTHER" id="PTHR38459:SF1">
    <property type="entry name" value="PROPHAGE BACTOPRENOL-LINKED GLUCOSE TRANSLOCASE HOMOLOG"/>
    <property type="match status" value="1"/>
</dbReference>
<dbReference type="GO" id="GO:0005886">
    <property type="term" value="C:plasma membrane"/>
    <property type="evidence" value="ECO:0007669"/>
    <property type="project" value="TreeGrafter"/>
</dbReference>
<evidence type="ECO:0000256" key="2">
    <source>
        <dbReference type="ARBA" id="ARBA00009399"/>
    </source>
</evidence>
<dbReference type="PANTHER" id="PTHR38459">
    <property type="entry name" value="PROPHAGE BACTOPRENOL-LINKED GLUCOSE TRANSLOCASE HOMOLOG"/>
    <property type="match status" value="1"/>
</dbReference>
<gene>
    <name evidence="8" type="ORF">DCF25_10240</name>
</gene>
<accession>A0A2W4UC14</accession>
<comment type="caution">
    <text evidence="8">The sequence shown here is derived from an EMBL/GenBank/DDBJ whole genome shotgun (WGS) entry which is preliminary data.</text>
</comment>
<evidence type="ECO:0000256" key="3">
    <source>
        <dbReference type="ARBA" id="ARBA00022692"/>
    </source>
</evidence>
<feature type="transmembrane region" description="Helical" evidence="6">
    <location>
        <begin position="53"/>
        <end position="73"/>
    </location>
</feature>
<feature type="domain" description="GtrA/DPMS transmembrane" evidence="7">
    <location>
        <begin position="28"/>
        <end position="179"/>
    </location>
</feature>
<dbReference type="GO" id="GO:0000271">
    <property type="term" value="P:polysaccharide biosynthetic process"/>
    <property type="evidence" value="ECO:0007669"/>
    <property type="project" value="InterPro"/>
</dbReference>
<feature type="transmembrane region" description="Helical" evidence="6">
    <location>
        <begin position="157"/>
        <end position="176"/>
    </location>
</feature>
<keyword evidence="3 6" id="KW-0812">Transmembrane</keyword>
<sequence>MKDRPNRNLLLQKTKQKIKQFPIGRFLRFGVVGFSGLFVDLVIFYLLRELLNLSLYLSTALSIEAAIVNNFLWNDAWTFAGLAQNQQGWRPSFRPLRFIRLSARFLRFIKFNSVCLIGAFLQVGLMFIILLIPAVNQLPVLAGQFITASWINNANEYFAKIVAIAIVTIWNFWINLKLSWRN</sequence>
<dbReference type="EMBL" id="QBMC01000059">
    <property type="protein sequence ID" value="PZO18162.1"/>
    <property type="molecule type" value="Genomic_DNA"/>
</dbReference>
<dbReference type="AlphaFoldDB" id="A0A2W4UC14"/>
<dbReference type="Pfam" id="PF04138">
    <property type="entry name" value="GtrA_DPMS_TM"/>
    <property type="match status" value="1"/>
</dbReference>
<evidence type="ECO:0000313" key="9">
    <source>
        <dbReference type="Proteomes" id="UP000249354"/>
    </source>
</evidence>
<evidence type="ECO:0000256" key="5">
    <source>
        <dbReference type="ARBA" id="ARBA00023136"/>
    </source>
</evidence>
<evidence type="ECO:0000256" key="4">
    <source>
        <dbReference type="ARBA" id="ARBA00022989"/>
    </source>
</evidence>
<reference evidence="8 9" key="2">
    <citation type="submission" date="2018-06" db="EMBL/GenBank/DDBJ databases">
        <title>Metagenomic assembly of (sub)arctic Cyanobacteria and their associated microbiome from non-axenic cultures.</title>
        <authorList>
            <person name="Baurain D."/>
        </authorList>
    </citation>
    <scope>NUCLEOTIDE SEQUENCE [LARGE SCALE GENOMIC DNA]</scope>
    <source>
        <strain evidence="8">ULC129bin1</strain>
    </source>
</reference>
<name>A0A2W4UC14_9CYAN</name>